<organism evidence="1 2">
    <name type="scientific">Humitalea rosea</name>
    <dbReference type="NCBI Taxonomy" id="990373"/>
    <lineage>
        <taxon>Bacteria</taxon>
        <taxon>Pseudomonadati</taxon>
        <taxon>Pseudomonadota</taxon>
        <taxon>Alphaproteobacteria</taxon>
        <taxon>Acetobacterales</taxon>
        <taxon>Roseomonadaceae</taxon>
        <taxon>Humitalea</taxon>
    </lineage>
</organism>
<evidence type="ECO:0000313" key="2">
    <source>
        <dbReference type="Proteomes" id="UP000249688"/>
    </source>
</evidence>
<evidence type="ECO:0000313" key="1">
    <source>
        <dbReference type="EMBL" id="PZW46857.1"/>
    </source>
</evidence>
<gene>
    <name evidence="1" type="ORF">C8P66_108136</name>
</gene>
<name>A0A2W7ILG6_9PROT</name>
<comment type="caution">
    <text evidence="1">The sequence shown here is derived from an EMBL/GenBank/DDBJ whole genome shotgun (WGS) entry which is preliminary data.</text>
</comment>
<protein>
    <submittedName>
        <fullName evidence="1">Uncharacterized protein</fullName>
    </submittedName>
</protein>
<sequence length="41" mass="4380">MADDGDRAADLAEAQRADAIARIRAMVRPPAPKPAEEKPHA</sequence>
<dbReference type="AlphaFoldDB" id="A0A2W7ILG6"/>
<proteinExistence type="predicted"/>
<keyword evidence="2" id="KW-1185">Reference proteome</keyword>
<accession>A0A2W7ILG6</accession>
<dbReference type="RefSeq" id="WP_281271339.1">
    <property type="nucleotide sequence ID" value="NZ_QKYU01000008.1"/>
</dbReference>
<dbReference type="EMBL" id="QKYU01000008">
    <property type="protein sequence ID" value="PZW46857.1"/>
    <property type="molecule type" value="Genomic_DNA"/>
</dbReference>
<reference evidence="1 2" key="1">
    <citation type="submission" date="2018-06" db="EMBL/GenBank/DDBJ databases">
        <title>Genomic Encyclopedia of Archaeal and Bacterial Type Strains, Phase II (KMG-II): from individual species to whole genera.</title>
        <authorList>
            <person name="Goeker M."/>
        </authorList>
    </citation>
    <scope>NUCLEOTIDE SEQUENCE [LARGE SCALE GENOMIC DNA]</scope>
    <source>
        <strain evidence="1 2">DSM 24525</strain>
    </source>
</reference>
<dbReference type="Proteomes" id="UP000249688">
    <property type="component" value="Unassembled WGS sequence"/>
</dbReference>